<dbReference type="STRING" id="349163.Acry_2561"/>
<evidence type="ECO:0000256" key="3">
    <source>
        <dbReference type="ARBA" id="ARBA00022692"/>
    </source>
</evidence>
<evidence type="ECO:0000256" key="5">
    <source>
        <dbReference type="ARBA" id="ARBA00023136"/>
    </source>
</evidence>
<keyword evidence="5 6" id="KW-0472">Membrane</keyword>
<evidence type="ECO:0000259" key="7">
    <source>
        <dbReference type="Pfam" id="PF09335"/>
    </source>
</evidence>
<dbReference type="Pfam" id="PF09335">
    <property type="entry name" value="VTT_dom"/>
    <property type="match status" value="1"/>
</dbReference>
<dbReference type="InterPro" id="IPR051311">
    <property type="entry name" value="DedA_domain"/>
</dbReference>
<sequence length="209" mass="23069">MIAALAHFITSVISALGYAGVAGLMALESACIPLPSEIILPFSGYLVSTGRFDLWMVALAGAIGCNLGSTVAWAVGYVGGRPLVERWGRYILLDQGELVLVERFFARFGAVTVLVSRMLPIVRTYIALPAGIARMNFWTFQLYTFVGSLPWCLGLAYAGLRLGRAWDSSPRLQSFMHGFTLLTGLAILIFAAWYARKLWRDHHPRRRDA</sequence>
<dbReference type="HOGENOM" id="CLU_044208_1_2_5"/>
<dbReference type="eggNOG" id="COG0586">
    <property type="taxonomic scope" value="Bacteria"/>
</dbReference>
<proteinExistence type="predicted"/>
<feature type="transmembrane region" description="Helical" evidence="6">
    <location>
        <begin position="55"/>
        <end position="79"/>
    </location>
</feature>
<evidence type="ECO:0000313" key="9">
    <source>
        <dbReference type="Proteomes" id="UP000000245"/>
    </source>
</evidence>
<feature type="transmembrane region" description="Helical" evidence="6">
    <location>
        <begin position="175"/>
        <end position="195"/>
    </location>
</feature>
<evidence type="ECO:0000256" key="4">
    <source>
        <dbReference type="ARBA" id="ARBA00022989"/>
    </source>
</evidence>
<evidence type="ECO:0000313" key="8">
    <source>
        <dbReference type="EMBL" id="ABQ31752.1"/>
    </source>
</evidence>
<evidence type="ECO:0000256" key="2">
    <source>
        <dbReference type="ARBA" id="ARBA00022475"/>
    </source>
</evidence>
<evidence type="ECO:0000256" key="1">
    <source>
        <dbReference type="ARBA" id="ARBA00004651"/>
    </source>
</evidence>
<reference evidence="8 9" key="1">
    <citation type="submission" date="2007-05" db="EMBL/GenBank/DDBJ databases">
        <title>Complete sequence of chromosome of Acidiphilium cryptum JF-5.</title>
        <authorList>
            <consortium name="US DOE Joint Genome Institute"/>
            <person name="Copeland A."/>
            <person name="Lucas S."/>
            <person name="Lapidus A."/>
            <person name="Barry K."/>
            <person name="Detter J.C."/>
            <person name="Glavina del Rio T."/>
            <person name="Hammon N."/>
            <person name="Israni S."/>
            <person name="Dalin E."/>
            <person name="Tice H."/>
            <person name="Pitluck S."/>
            <person name="Sims D."/>
            <person name="Brettin T."/>
            <person name="Bruce D."/>
            <person name="Han C."/>
            <person name="Schmutz J."/>
            <person name="Larimer F."/>
            <person name="Land M."/>
            <person name="Hauser L."/>
            <person name="Kyrpides N."/>
            <person name="Kim E."/>
            <person name="Magnuson T."/>
            <person name="Richardson P."/>
        </authorList>
    </citation>
    <scope>NUCLEOTIDE SEQUENCE [LARGE SCALE GENOMIC DNA]</scope>
    <source>
        <strain evidence="8 9">JF-5</strain>
    </source>
</reference>
<dbReference type="EMBL" id="CP000697">
    <property type="protein sequence ID" value="ABQ31752.1"/>
    <property type="molecule type" value="Genomic_DNA"/>
</dbReference>
<evidence type="ECO:0000256" key="6">
    <source>
        <dbReference type="SAM" id="Phobius"/>
    </source>
</evidence>
<dbReference type="PANTHER" id="PTHR42709:SF6">
    <property type="entry name" value="UNDECAPRENYL PHOSPHATE TRANSPORTER A"/>
    <property type="match status" value="1"/>
</dbReference>
<organism evidence="8 9">
    <name type="scientific">Acidiphilium cryptum (strain JF-5)</name>
    <dbReference type="NCBI Taxonomy" id="349163"/>
    <lineage>
        <taxon>Bacteria</taxon>
        <taxon>Pseudomonadati</taxon>
        <taxon>Pseudomonadota</taxon>
        <taxon>Alphaproteobacteria</taxon>
        <taxon>Acetobacterales</taxon>
        <taxon>Acidocellaceae</taxon>
        <taxon>Acidiphilium</taxon>
    </lineage>
</organism>
<feature type="domain" description="VTT" evidence="7">
    <location>
        <begin position="35"/>
        <end position="159"/>
    </location>
</feature>
<keyword evidence="3 6" id="KW-0812">Transmembrane</keyword>
<dbReference type="PANTHER" id="PTHR42709">
    <property type="entry name" value="ALKALINE PHOSPHATASE LIKE PROTEIN"/>
    <property type="match status" value="1"/>
</dbReference>
<dbReference type="RefSeq" id="WP_007422620.1">
    <property type="nucleotide sequence ID" value="NC_009484.1"/>
</dbReference>
<accession>A5G1M0</accession>
<comment type="subcellular location">
    <subcellularLocation>
        <location evidence="1">Cell membrane</location>
        <topology evidence="1">Multi-pass membrane protein</topology>
    </subcellularLocation>
</comment>
<keyword evidence="9" id="KW-1185">Reference proteome</keyword>
<dbReference type="GO" id="GO:0005886">
    <property type="term" value="C:plasma membrane"/>
    <property type="evidence" value="ECO:0007669"/>
    <property type="project" value="UniProtKB-SubCell"/>
</dbReference>
<name>A5G1M0_ACICJ</name>
<dbReference type="Proteomes" id="UP000000245">
    <property type="component" value="Chromosome"/>
</dbReference>
<keyword evidence="4 6" id="KW-1133">Transmembrane helix</keyword>
<protein>
    <submittedName>
        <fullName evidence="8">Uncharacterized membrane-associated protein-like protein</fullName>
    </submittedName>
</protein>
<gene>
    <name evidence="8" type="ordered locus">Acry_2561</name>
</gene>
<keyword evidence="2" id="KW-1003">Cell membrane</keyword>
<feature type="transmembrane region" description="Helical" evidence="6">
    <location>
        <begin position="142"/>
        <end position="163"/>
    </location>
</feature>
<dbReference type="InterPro" id="IPR032816">
    <property type="entry name" value="VTT_dom"/>
</dbReference>
<dbReference type="AlphaFoldDB" id="A5G1M0"/>
<dbReference type="KEGG" id="acr:Acry_2561"/>